<accession>A0A1I5MEC1</accession>
<organism evidence="7 8">
    <name type="scientific">Amycolatopsis arida</name>
    <dbReference type="NCBI Taxonomy" id="587909"/>
    <lineage>
        <taxon>Bacteria</taxon>
        <taxon>Bacillati</taxon>
        <taxon>Actinomycetota</taxon>
        <taxon>Actinomycetes</taxon>
        <taxon>Pseudonocardiales</taxon>
        <taxon>Pseudonocardiaceae</taxon>
        <taxon>Amycolatopsis</taxon>
    </lineage>
</organism>
<dbReference type="PROSITE" id="PS50977">
    <property type="entry name" value="HTH_TETR_2"/>
    <property type="match status" value="1"/>
</dbReference>
<dbReference type="InterPro" id="IPR009057">
    <property type="entry name" value="Homeodomain-like_sf"/>
</dbReference>
<dbReference type="SUPFAM" id="SSF48498">
    <property type="entry name" value="Tetracyclin repressor-like, C-terminal domain"/>
    <property type="match status" value="1"/>
</dbReference>
<dbReference type="FunFam" id="1.10.10.60:FF:000141">
    <property type="entry name" value="TetR family transcriptional regulator"/>
    <property type="match status" value="1"/>
</dbReference>
<evidence type="ECO:0000313" key="8">
    <source>
        <dbReference type="Proteomes" id="UP000198727"/>
    </source>
</evidence>
<dbReference type="Pfam" id="PF21351">
    <property type="entry name" value="TetR_C_41"/>
    <property type="match status" value="1"/>
</dbReference>
<dbReference type="PANTHER" id="PTHR30055:SF234">
    <property type="entry name" value="HTH-TYPE TRANSCRIPTIONAL REGULATOR BETI"/>
    <property type="match status" value="1"/>
</dbReference>
<dbReference type="OrthoDB" id="9805134at2"/>
<keyword evidence="8" id="KW-1185">Reference proteome</keyword>
<evidence type="ECO:0000256" key="5">
    <source>
        <dbReference type="SAM" id="MobiDB-lite"/>
    </source>
</evidence>
<gene>
    <name evidence="7" type="ORF">SAMN05421810_101892</name>
</gene>
<dbReference type="InterPro" id="IPR036271">
    <property type="entry name" value="Tet_transcr_reg_TetR-rel_C_sf"/>
</dbReference>
<evidence type="ECO:0000256" key="1">
    <source>
        <dbReference type="ARBA" id="ARBA00023015"/>
    </source>
</evidence>
<feature type="domain" description="HTH tetR-type" evidence="6">
    <location>
        <begin position="14"/>
        <end position="74"/>
    </location>
</feature>
<dbReference type="Pfam" id="PF00440">
    <property type="entry name" value="TetR_N"/>
    <property type="match status" value="1"/>
</dbReference>
<dbReference type="InterPro" id="IPR001647">
    <property type="entry name" value="HTH_TetR"/>
</dbReference>
<dbReference type="Gene3D" id="1.10.357.10">
    <property type="entry name" value="Tetracycline Repressor, domain 2"/>
    <property type="match status" value="1"/>
</dbReference>
<dbReference type="PANTHER" id="PTHR30055">
    <property type="entry name" value="HTH-TYPE TRANSCRIPTIONAL REGULATOR RUTR"/>
    <property type="match status" value="1"/>
</dbReference>
<evidence type="ECO:0000256" key="3">
    <source>
        <dbReference type="ARBA" id="ARBA00023163"/>
    </source>
</evidence>
<keyword evidence="2 4" id="KW-0238">DNA-binding</keyword>
<proteinExistence type="predicted"/>
<dbReference type="GO" id="GO:0045892">
    <property type="term" value="P:negative regulation of DNA-templated transcription"/>
    <property type="evidence" value="ECO:0007669"/>
    <property type="project" value="UniProtKB-ARBA"/>
</dbReference>
<dbReference type="RefSeq" id="WP_092528141.1">
    <property type="nucleotide sequence ID" value="NZ_FOWW01000001.1"/>
</dbReference>
<dbReference type="EMBL" id="FOWW01000001">
    <property type="protein sequence ID" value="SFP07944.1"/>
    <property type="molecule type" value="Genomic_DNA"/>
</dbReference>
<dbReference type="PRINTS" id="PR00455">
    <property type="entry name" value="HTHTETR"/>
</dbReference>
<reference evidence="8" key="1">
    <citation type="submission" date="2016-10" db="EMBL/GenBank/DDBJ databases">
        <authorList>
            <person name="Varghese N."/>
            <person name="Submissions S."/>
        </authorList>
    </citation>
    <scope>NUCLEOTIDE SEQUENCE [LARGE SCALE GENOMIC DNA]</scope>
    <source>
        <strain evidence="8">CGMCC 4.5579</strain>
    </source>
</reference>
<dbReference type="Proteomes" id="UP000198727">
    <property type="component" value="Unassembled WGS sequence"/>
</dbReference>
<dbReference type="STRING" id="587909.SAMN05421810_101892"/>
<name>A0A1I5MEC1_9PSEU</name>
<sequence length="223" mass="24043">MTEVKGGRRQMYAARTRADILAAATDLFATRGFDGTAISDIGKAARASKGTVYHHFADKQEIFAEVFTTVQSAVMRTALDAMAAEGDPWARLHRATRAFLRGYVSDSTARSILRQALGVLGWDRVRELDEATALPVIRATLERFLADGEIRQVRVDAAAQLVFDLYCNAVLVITAAEDPDRAAGDVETIVLSLLGGLRPEGRADPGPWTEPDEPESGAVGAGR</sequence>
<protein>
    <submittedName>
        <fullName evidence="7">DNA-binding transcriptional regulator, AcrR family</fullName>
    </submittedName>
</protein>
<evidence type="ECO:0000256" key="4">
    <source>
        <dbReference type="PROSITE-ProRule" id="PRU00335"/>
    </source>
</evidence>
<evidence type="ECO:0000313" key="7">
    <source>
        <dbReference type="EMBL" id="SFP07944.1"/>
    </source>
</evidence>
<feature type="DNA-binding region" description="H-T-H motif" evidence="4">
    <location>
        <begin position="37"/>
        <end position="56"/>
    </location>
</feature>
<keyword evidence="1" id="KW-0805">Transcription regulation</keyword>
<evidence type="ECO:0000256" key="2">
    <source>
        <dbReference type="ARBA" id="ARBA00023125"/>
    </source>
</evidence>
<evidence type="ECO:0000259" key="6">
    <source>
        <dbReference type="PROSITE" id="PS50977"/>
    </source>
</evidence>
<dbReference type="InterPro" id="IPR049484">
    <property type="entry name" value="Rv0078-like_C"/>
</dbReference>
<dbReference type="GO" id="GO:0003700">
    <property type="term" value="F:DNA-binding transcription factor activity"/>
    <property type="evidence" value="ECO:0007669"/>
    <property type="project" value="TreeGrafter"/>
</dbReference>
<keyword evidence="3" id="KW-0804">Transcription</keyword>
<dbReference type="SUPFAM" id="SSF46689">
    <property type="entry name" value="Homeodomain-like"/>
    <property type="match status" value="1"/>
</dbReference>
<dbReference type="InterPro" id="IPR050109">
    <property type="entry name" value="HTH-type_TetR-like_transc_reg"/>
</dbReference>
<dbReference type="GO" id="GO:0000976">
    <property type="term" value="F:transcription cis-regulatory region binding"/>
    <property type="evidence" value="ECO:0007669"/>
    <property type="project" value="TreeGrafter"/>
</dbReference>
<feature type="region of interest" description="Disordered" evidence="5">
    <location>
        <begin position="197"/>
        <end position="223"/>
    </location>
</feature>
<dbReference type="AlphaFoldDB" id="A0A1I5MEC1"/>